<dbReference type="EMBL" id="FNTI01000001">
    <property type="protein sequence ID" value="SEC03618.1"/>
    <property type="molecule type" value="Genomic_DNA"/>
</dbReference>
<protein>
    <submittedName>
        <fullName evidence="1">Uncharacterized protein</fullName>
    </submittedName>
</protein>
<dbReference type="RefSeq" id="WP_074815123.1">
    <property type="nucleotide sequence ID" value="NZ_FNTI01000001.1"/>
</dbReference>
<dbReference type="AlphaFoldDB" id="A0A1M7KWF1"/>
<evidence type="ECO:0000313" key="2">
    <source>
        <dbReference type="Proteomes" id="UP000183208"/>
    </source>
</evidence>
<evidence type="ECO:0000313" key="1">
    <source>
        <dbReference type="EMBL" id="SEC03618.1"/>
    </source>
</evidence>
<organism evidence="1 2">
    <name type="scientific">Bradyrhizobium lablabi</name>
    <dbReference type="NCBI Taxonomy" id="722472"/>
    <lineage>
        <taxon>Bacteria</taxon>
        <taxon>Pseudomonadati</taxon>
        <taxon>Pseudomonadota</taxon>
        <taxon>Alphaproteobacteria</taxon>
        <taxon>Hyphomicrobiales</taxon>
        <taxon>Nitrobacteraceae</taxon>
        <taxon>Bradyrhizobium</taxon>
    </lineage>
</organism>
<dbReference type="OrthoDB" id="8265883at2"/>
<sequence length="75" mass="8126">MAIFLSVLSVACAIGAAVSLLRYDSKHFDLLVLSSVIFLSAAIPSFEVDASLEELKSINHRLINVQTGIEKLQAH</sequence>
<reference evidence="1 2" key="1">
    <citation type="submission" date="2016-10" db="EMBL/GenBank/DDBJ databases">
        <authorList>
            <person name="de Groot N.N."/>
        </authorList>
    </citation>
    <scope>NUCLEOTIDE SEQUENCE [LARGE SCALE GENOMIC DNA]</scope>
    <source>
        <strain evidence="1 2">GAS522</strain>
    </source>
</reference>
<proteinExistence type="predicted"/>
<accession>A0A1M7KWF1</accession>
<dbReference type="Proteomes" id="UP000183208">
    <property type="component" value="Unassembled WGS sequence"/>
</dbReference>
<name>A0A1M7KWF1_9BRAD</name>
<gene>
    <name evidence="1" type="ORF">SAMN05444171_0503</name>
</gene>